<dbReference type="EnsemblMetazoa" id="CLYHEMT013984.1">
    <property type="protein sequence ID" value="CLYHEMP013984.1"/>
    <property type="gene ID" value="CLYHEMG013984"/>
</dbReference>
<evidence type="ECO:0000256" key="1">
    <source>
        <dbReference type="SAM" id="Coils"/>
    </source>
</evidence>
<name>A0A7M5WWP3_9CNID</name>
<accession>A0A7M5WWP3</accession>
<proteinExistence type="predicted"/>
<protein>
    <submittedName>
        <fullName evidence="3">Uncharacterized protein</fullName>
    </submittedName>
</protein>
<keyword evidence="1" id="KW-0175">Coiled coil</keyword>
<evidence type="ECO:0000313" key="4">
    <source>
        <dbReference type="Proteomes" id="UP000594262"/>
    </source>
</evidence>
<feature type="region of interest" description="Disordered" evidence="2">
    <location>
        <begin position="369"/>
        <end position="403"/>
    </location>
</feature>
<evidence type="ECO:0000313" key="3">
    <source>
        <dbReference type="EnsemblMetazoa" id="CLYHEMP013984.1"/>
    </source>
</evidence>
<keyword evidence="4" id="KW-1185">Reference proteome</keyword>
<reference evidence="3" key="1">
    <citation type="submission" date="2021-01" db="UniProtKB">
        <authorList>
            <consortium name="EnsemblMetazoa"/>
        </authorList>
    </citation>
    <scope>IDENTIFICATION</scope>
</reference>
<feature type="compositionally biased region" description="Low complexity" evidence="2">
    <location>
        <begin position="377"/>
        <end position="391"/>
    </location>
</feature>
<dbReference type="OrthoDB" id="3176171at2759"/>
<feature type="compositionally biased region" description="Basic residues" evidence="2">
    <location>
        <begin position="392"/>
        <end position="403"/>
    </location>
</feature>
<dbReference type="Proteomes" id="UP000594262">
    <property type="component" value="Unplaced"/>
</dbReference>
<organism evidence="3 4">
    <name type="scientific">Clytia hemisphaerica</name>
    <dbReference type="NCBI Taxonomy" id="252671"/>
    <lineage>
        <taxon>Eukaryota</taxon>
        <taxon>Metazoa</taxon>
        <taxon>Cnidaria</taxon>
        <taxon>Hydrozoa</taxon>
        <taxon>Hydroidolina</taxon>
        <taxon>Leptothecata</taxon>
        <taxon>Obeliida</taxon>
        <taxon>Clytiidae</taxon>
        <taxon>Clytia</taxon>
    </lineage>
</organism>
<dbReference type="AlphaFoldDB" id="A0A7M5WWP3"/>
<sequence>IFSHLSDVNRQLKSETDKKVKYEQELRKNEVRIKELELKTDKQQKVLKRKNEEVVKATRKLRYGVDQAKENEEFEKKRLWLENEIEKIFHQQKDIELLEKSLRDRDSSLKKKEALMVEKGELELKKTKSSIKLSKDISRISIKMDTIEEEISQHHRRSVQGHHDESDEQSVEQLIRVKDELLVQKLQMDQLFETGGLALNEERRLIELGEAIEAVEEALQYKNDLIEKKQLTLADEDVDYRNVEFLLDNMGILSKSEYKHLLGKFFIKIIELRKSAQDSDEMRCHFELQASGHEKQLEDAQHFISVMQEQREREFIELQRRHEEEVQFLMSQLQRLNESRNNSASFLEKKIKGLEKDLYFYKSKFRQGKEMHRDSHSQQQQSTDTSTMSNSGHHHGVTLPRLKHPGRLIDSEQRMTGLDSHQVEESKRLNDIFKVTNSHPRRKQKEDSDRQKAMLEYSLTDSIDVISKNPWEN</sequence>
<evidence type="ECO:0000256" key="2">
    <source>
        <dbReference type="SAM" id="MobiDB-lite"/>
    </source>
</evidence>
<feature type="coiled-coil region" evidence="1">
    <location>
        <begin position="5"/>
        <end position="53"/>
    </location>
</feature>